<evidence type="ECO:0000256" key="5">
    <source>
        <dbReference type="ARBA" id="ARBA00022833"/>
    </source>
</evidence>
<accession>A0A6A4W5E5</accession>
<evidence type="ECO:0000313" key="14">
    <source>
        <dbReference type="Proteomes" id="UP000440578"/>
    </source>
</evidence>
<feature type="domain" description="C2H2-type" evidence="12">
    <location>
        <begin position="259"/>
        <end position="286"/>
    </location>
</feature>
<dbReference type="GO" id="GO:0005634">
    <property type="term" value="C:nucleus"/>
    <property type="evidence" value="ECO:0007669"/>
    <property type="project" value="UniProtKB-SubCell"/>
</dbReference>
<feature type="domain" description="C2H2-type" evidence="12">
    <location>
        <begin position="372"/>
        <end position="397"/>
    </location>
</feature>
<dbReference type="FunFam" id="3.30.160.60:FF:000264">
    <property type="entry name" value="Zinc finger protein 236"/>
    <property type="match status" value="1"/>
</dbReference>
<keyword evidence="5" id="KW-0862">Zinc</keyword>
<organism evidence="13 14">
    <name type="scientific">Amphibalanus amphitrite</name>
    <name type="common">Striped barnacle</name>
    <name type="synonym">Balanus amphitrite</name>
    <dbReference type="NCBI Taxonomy" id="1232801"/>
    <lineage>
        <taxon>Eukaryota</taxon>
        <taxon>Metazoa</taxon>
        <taxon>Ecdysozoa</taxon>
        <taxon>Arthropoda</taxon>
        <taxon>Crustacea</taxon>
        <taxon>Multicrustacea</taxon>
        <taxon>Cirripedia</taxon>
        <taxon>Thoracica</taxon>
        <taxon>Thoracicalcarea</taxon>
        <taxon>Balanomorpha</taxon>
        <taxon>Balanoidea</taxon>
        <taxon>Balanidae</taxon>
        <taxon>Amphibalaninae</taxon>
        <taxon>Amphibalanus</taxon>
    </lineage>
</organism>
<keyword evidence="3" id="KW-0677">Repeat</keyword>
<feature type="domain" description="C2H2-type" evidence="12">
    <location>
        <begin position="203"/>
        <end position="230"/>
    </location>
</feature>
<dbReference type="EMBL" id="VIIS01001254">
    <property type="protein sequence ID" value="KAF0300539.1"/>
    <property type="molecule type" value="Genomic_DNA"/>
</dbReference>
<dbReference type="GO" id="GO:0000978">
    <property type="term" value="F:RNA polymerase II cis-regulatory region sequence-specific DNA binding"/>
    <property type="evidence" value="ECO:0007669"/>
    <property type="project" value="TreeGrafter"/>
</dbReference>
<dbReference type="InterPro" id="IPR008598">
    <property type="entry name" value="Di19_Zn-bd"/>
</dbReference>
<feature type="domain" description="C2H2-type" evidence="12">
    <location>
        <begin position="231"/>
        <end position="258"/>
    </location>
</feature>
<evidence type="ECO:0000256" key="8">
    <source>
        <dbReference type="ARBA" id="ARBA00023163"/>
    </source>
</evidence>
<dbReference type="InterPro" id="IPR013087">
    <property type="entry name" value="Znf_C2H2_type"/>
</dbReference>
<protein>
    <submittedName>
        <fullName evidence="13">Zinc finger protein 251</fullName>
    </submittedName>
</protein>
<name>A0A6A4W5E5_AMPAM</name>
<evidence type="ECO:0000256" key="9">
    <source>
        <dbReference type="ARBA" id="ARBA00023242"/>
    </source>
</evidence>
<sequence length="638" mass="70954">MGRKKPAAAPASSPKAATSSKIKASSPRAALKRSPVNKLLSSWSTETSPRSRKSAASSSPSPTKVGGARASGSAAAGPSRVVPSAPLISPPVNRCEGTMDTARLLLSMKENASAALWPPEPVSTAVGDGAHLSSDNYRPGLSELVPQRRGISPPRGGGLLLDLDRQSVDSSAADSVVDTELSMTDLLRAPAAPRANKPPTKRHACTICDKVMGSRSDLVKHVRIHTGEKPYSCSYCPARFTQLGSLRAHETRHTGVKPFKCDICSRAFSIKERLKVHMRIHTGEKPFHCDLCDKSFARGSQLIQHKRTHTGVKPYSCSYCNMKFAFATNLKLHEKKHSGIKDFECPRCYKGFVRQDALRKHIQSYHENERPMRCPICDKSFKGHLGTHLRVHTQEKPYSCTVCEAAFAQNSQLTVHMRVHTGIKPYACQVCPQKFAHSTALKVHLRQHTGEKPYRCPLCNHFFNQLPHLKKHLRSIHKREDPYMCGACRQFFKTKAERERHVESDHPQYPAHGGGGPEFGKVDTYRTEILEPETMPEIITRGGMAVSKLRGYLAILMKKISTSARLLKFGFGRRLIDDVLKDSLETGGKTPFIEGGNEVEILRANVQLLLDWTIPRDYMEQYRKERKTVEEILEELAS</sequence>
<gene>
    <name evidence="13" type="primary">ZNF251</name>
    <name evidence="13" type="ORF">FJT64_026975</name>
</gene>
<dbReference type="Proteomes" id="UP000440578">
    <property type="component" value="Unassembled WGS sequence"/>
</dbReference>
<feature type="domain" description="C2H2-type" evidence="12">
    <location>
        <begin position="398"/>
        <end position="425"/>
    </location>
</feature>
<evidence type="ECO:0000313" key="13">
    <source>
        <dbReference type="EMBL" id="KAF0300539.1"/>
    </source>
</evidence>
<keyword evidence="8" id="KW-0804">Transcription</keyword>
<dbReference type="PANTHER" id="PTHR23226:SF416">
    <property type="entry name" value="FI01424P"/>
    <property type="match status" value="1"/>
</dbReference>
<evidence type="ECO:0000256" key="1">
    <source>
        <dbReference type="ARBA" id="ARBA00004123"/>
    </source>
</evidence>
<proteinExistence type="predicted"/>
<evidence type="ECO:0000256" key="4">
    <source>
        <dbReference type="ARBA" id="ARBA00022771"/>
    </source>
</evidence>
<dbReference type="FunFam" id="3.30.160.60:FF:001527">
    <property type="entry name" value="Zinc finger protein"/>
    <property type="match status" value="1"/>
</dbReference>
<dbReference type="PROSITE" id="PS00028">
    <property type="entry name" value="ZINC_FINGER_C2H2_1"/>
    <property type="match status" value="10"/>
</dbReference>
<keyword evidence="7" id="KW-0238">DNA-binding</keyword>
<feature type="domain" description="C2H2-type" evidence="12">
    <location>
        <begin position="426"/>
        <end position="453"/>
    </location>
</feature>
<dbReference type="FunFam" id="3.30.160.60:FF:001485">
    <property type="entry name" value="Krueppel-related zinc finger protein"/>
    <property type="match status" value="1"/>
</dbReference>
<evidence type="ECO:0000256" key="3">
    <source>
        <dbReference type="ARBA" id="ARBA00022737"/>
    </source>
</evidence>
<dbReference type="GO" id="GO:0000981">
    <property type="term" value="F:DNA-binding transcription factor activity, RNA polymerase II-specific"/>
    <property type="evidence" value="ECO:0007669"/>
    <property type="project" value="TreeGrafter"/>
</dbReference>
<comment type="subcellular location">
    <subcellularLocation>
        <location evidence="1">Nucleus</location>
    </subcellularLocation>
</comment>
<dbReference type="InterPro" id="IPR036236">
    <property type="entry name" value="Znf_C2H2_sf"/>
</dbReference>
<dbReference type="AlphaFoldDB" id="A0A6A4W5E5"/>
<keyword evidence="4 10" id="KW-0863">Zinc-finger</keyword>
<dbReference type="Gene3D" id="3.30.160.60">
    <property type="entry name" value="Classic Zinc Finger"/>
    <property type="match status" value="10"/>
</dbReference>
<dbReference type="SMART" id="SM00355">
    <property type="entry name" value="ZnF_C2H2"/>
    <property type="match status" value="11"/>
</dbReference>
<feature type="domain" description="C2H2-type" evidence="12">
    <location>
        <begin position="287"/>
        <end position="314"/>
    </location>
</feature>
<feature type="compositionally biased region" description="Low complexity" evidence="11">
    <location>
        <begin position="54"/>
        <end position="82"/>
    </location>
</feature>
<dbReference type="FunFam" id="3.30.160.60:FF:000690">
    <property type="entry name" value="Zinc finger protein 354C"/>
    <property type="match status" value="1"/>
</dbReference>
<keyword evidence="14" id="KW-1185">Reference proteome</keyword>
<dbReference type="SUPFAM" id="SSF57667">
    <property type="entry name" value="beta-beta-alpha zinc fingers"/>
    <property type="match status" value="5"/>
</dbReference>
<dbReference type="Pfam" id="PF00096">
    <property type="entry name" value="zf-C2H2"/>
    <property type="match status" value="7"/>
</dbReference>
<evidence type="ECO:0000256" key="2">
    <source>
        <dbReference type="ARBA" id="ARBA00022723"/>
    </source>
</evidence>
<evidence type="ECO:0000256" key="7">
    <source>
        <dbReference type="ARBA" id="ARBA00023125"/>
    </source>
</evidence>
<feature type="domain" description="C2H2-type" evidence="12">
    <location>
        <begin position="343"/>
        <end position="371"/>
    </location>
</feature>
<evidence type="ECO:0000256" key="10">
    <source>
        <dbReference type="PROSITE-ProRule" id="PRU00042"/>
    </source>
</evidence>
<feature type="compositionally biased region" description="Low complexity" evidence="11">
    <location>
        <begin position="7"/>
        <end position="27"/>
    </location>
</feature>
<evidence type="ECO:0000256" key="11">
    <source>
        <dbReference type="SAM" id="MobiDB-lite"/>
    </source>
</evidence>
<dbReference type="PANTHER" id="PTHR23226">
    <property type="entry name" value="ZINC FINGER AND SCAN DOMAIN-CONTAINING"/>
    <property type="match status" value="1"/>
</dbReference>
<feature type="domain" description="C2H2-type" evidence="12">
    <location>
        <begin position="454"/>
        <end position="482"/>
    </location>
</feature>
<keyword evidence="2" id="KW-0479">Metal-binding</keyword>
<evidence type="ECO:0000259" key="12">
    <source>
        <dbReference type="PROSITE" id="PS50157"/>
    </source>
</evidence>
<dbReference type="GO" id="GO:0008270">
    <property type="term" value="F:zinc ion binding"/>
    <property type="evidence" value="ECO:0007669"/>
    <property type="project" value="UniProtKB-KW"/>
</dbReference>
<dbReference type="FunFam" id="3.30.160.60:FF:000325">
    <property type="entry name" value="ZFP90 zinc finger protein"/>
    <property type="match status" value="1"/>
</dbReference>
<evidence type="ECO:0000256" key="6">
    <source>
        <dbReference type="ARBA" id="ARBA00023015"/>
    </source>
</evidence>
<feature type="domain" description="C2H2-type" evidence="12">
    <location>
        <begin position="315"/>
        <end position="342"/>
    </location>
</feature>
<feature type="region of interest" description="Disordered" evidence="11">
    <location>
        <begin position="1"/>
        <end position="83"/>
    </location>
</feature>
<dbReference type="Pfam" id="PF05605">
    <property type="entry name" value="zf-Di19"/>
    <property type="match status" value="1"/>
</dbReference>
<keyword evidence="9" id="KW-0539">Nucleus</keyword>
<keyword evidence="6" id="KW-0805">Transcription regulation</keyword>
<dbReference type="PROSITE" id="PS50157">
    <property type="entry name" value="ZINC_FINGER_C2H2_2"/>
    <property type="match status" value="10"/>
</dbReference>
<dbReference type="GO" id="GO:0003682">
    <property type="term" value="F:chromatin binding"/>
    <property type="evidence" value="ECO:0007669"/>
    <property type="project" value="UniProtKB-ARBA"/>
</dbReference>
<reference evidence="13 14" key="1">
    <citation type="submission" date="2019-07" db="EMBL/GenBank/DDBJ databases">
        <title>Draft genome assembly of a fouling barnacle, Amphibalanus amphitrite (Darwin, 1854): The first reference genome for Thecostraca.</title>
        <authorList>
            <person name="Kim W."/>
        </authorList>
    </citation>
    <scope>NUCLEOTIDE SEQUENCE [LARGE SCALE GENOMIC DNA]</scope>
    <source>
        <strain evidence="13">SNU_AA5</strain>
        <tissue evidence="13">Soma without cirri and trophi</tissue>
    </source>
</reference>
<dbReference type="OrthoDB" id="3156061at2759"/>
<comment type="caution">
    <text evidence="13">The sequence shown here is derived from an EMBL/GenBank/DDBJ whole genome shotgun (WGS) entry which is preliminary data.</text>
</comment>
<dbReference type="FunFam" id="3.30.160.60:FF:000446">
    <property type="entry name" value="Zinc finger protein"/>
    <property type="match status" value="2"/>
</dbReference>